<dbReference type="CDD" id="cd03801">
    <property type="entry name" value="GT4_PimA-like"/>
    <property type="match status" value="1"/>
</dbReference>
<dbReference type="Pfam" id="PF00535">
    <property type="entry name" value="Glycos_transf_2"/>
    <property type="match status" value="1"/>
</dbReference>
<dbReference type="PANTHER" id="PTHR43179:SF12">
    <property type="entry name" value="GALACTOFURANOSYLTRANSFERASE GLFT2"/>
    <property type="match status" value="1"/>
</dbReference>
<dbReference type="CDD" id="cd04186">
    <property type="entry name" value="GT_2_like_c"/>
    <property type="match status" value="1"/>
</dbReference>
<dbReference type="STRING" id="40754.THII_1935"/>
<accession>A0A090AKP6</accession>
<dbReference type="AlphaFoldDB" id="A0A090AKP6"/>
<evidence type="ECO:0000313" key="7">
    <source>
        <dbReference type="Proteomes" id="UP000031623"/>
    </source>
</evidence>
<name>A0A090AKP6_9GAMM</name>
<feature type="domain" description="Glycosyl transferase family 1" evidence="4">
    <location>
        <begin position="532"/>
        <end position="663"/>
    </location>
</feature>
<dbReference type="InterPro" id="IPR001296">
    <property type="entry name" value="Glyco_trans_1"/>
</dbReference>
<evidence type="ECO:0000256" key="3">
    <source>
        <dbReference type="ARBA" id="ARBA00022679"/>
    </source>
</evidence>
<protein>
    <submittedName>
        <fullName evidence="6">Putative glycosyltransferase</fullName>
    </submittedName>
</protein>
<dbReference type="KEGG" id="tig:THII_1935"/>
<reference evidence="6 7" key="1">
    <citation type="journal article" date="2014" name="ISME J.">
        <title>Ecophysiology of Thioploca ingrica as revealed by the complete genome sequence supplemented with proteomic evidence.</title>
        <authorList>
            <person name="Kojima H."/>
            <person name="Ogura Y."/>
            <person name="Yamamoto N."/>
            <person name="Togashi T."/>
            <person name="Mori H."/>
            <person name="Watanabe T."/>
            <person name="Nemoto F."/>
            <person name="Kurokawa K."/>
            <person name="Hayashi T."/>
            <person name="Fukui M."/>
        </authorList>
    </citation>
    <scope>NUCLEOTIDE SEQUENCE [LARGE SCALE GENOMIC DNA]</scope>
</reference>
<sequence length="684" mass="78446">MLENLPITLPSYQLEDTDVVQHQPTVDIIICVHNALAEVQRCLDSVHQYTTSPYNLIIIDDGSEMETLRYLRHFATLHPLLLLRNSTAHGYTRAANQGLQIAQSPYVVLLNSDTVVSPTWLDRLIICAESAAKIGMVGPLSNTASWQSIPDIETNGDWATNPLPTDMTVSQMAARVAAHSARLYPRLPFLNGFCLLIKRQLIKAIGYFDEIAFPAGYGEENDYCIRARQAGWELAVADDVYIYHSQSKSYSHERRKQLAEQGMQILIDKHGQSVIDEGVKICRYSQVLQGIRHRAKLLVERWNFIAQAQYYWRGKRVIFILPVMEIGGGANIILAEARAMLTMGIEVYLLNFLHHQVKFERCYPQLDIPVIYAATEVEIPQLCHNFDAVIATLHNSVEWIAPLAQLPHPPVIAYYIQDFEPYFYVEKPTHYRWFWQSAWLRRRLASYYFRWVTGFRQAWVSYLQIPQMVRFTKTDWNKTEIETQVKQPCTVIGASCHIDLFMPRLERIAHKKIRISAMIRPSSSRRGALRTMQVLRDIQQQFAEQVEIILFGAREDDPQFLALPRDFNYTNLGICLPEQLALLFNQIDIFVDFSNFQAMGLTAMEAMACGVAVIVPNQGGSQSFAVHQHNALVIDTTSYYQCYTALSTLITDDQQRMLLMNQASQDMVHFYPEKVAYRILDCLF</sequence>
<dbReference type="Gene3D" id="3.90.550.10">
    <property type="entry name" value="Spore Coat Polysaccharide Biosynthesis Protein SpsA, Chain A"/>
    <property type="match status" value="1"/>
</dbReference>
<proteinExistence type="inferred from homology"/>
<keyword evidence="3 6" id="KW-0808">Transferase</keyword>
<evidence type="ECO:0000256" key="1">
    <source>
        <dbReference type="ARBA" id="ARBA00006739"/>
    </source>
</evidence>
<dbReference type="InterPro" id="IPR001173">
    <property type="entry name" value="Glyco_trans_2-like"/>
</dbReference>
<dbReference type="Gene3D" id="3.40.50.11090">
    <property type="match status" value="1"/>
</dbReference>
<dbReference type="Pfam" id="PF00534">
    <property type="entry name" value="Glycos_transf_1"/>
    <property type="match status" value="1"/>
</dbReference>
<evidence type="ECO:0000256" key="2">
    <source>
        <dbReference type="ARBA" id="ARBA00022676"/>
    </source>
</evidence>
<evidence type="ECO:0000259" key="4">
    <source>
        <dbReference type="Pfam" id="PF00534"/>
    </source>
</evidence>
<organism evidence="6 7">
    <name type="scientific">Thioploca ingrica</name>
    <dbReference type="NCBI Taxonomy" id="40754"/>
    <lineage>
        <taxon>Bacteria</taxon>
        <taxon>Pseudomonadati</taxon>
        <taxon>Pseudomonadota</taxon>
        <taxon>Gammaproteobacteria</taxon>
        <taxon>Thiotrichales</taxon>
        <taxon>Thiotrichaceae</taxon>
        <taxon>Thioploca</taxon>
    </lineage>
</organism>
<evidence type="ECO:0000313" key="6">
    <source>
        <dbReference type="EMBL" id="BAP56232.1"/>
    </source>
</evidence>
<dbReference type="SUPFAM" id="SSF53756">
    <property type="entry name" value="UDP-Glycosyltransferase/glycogen phosphorylase"/>
    <property type="match status" value="1"/>
</dbReference>
<dbReference type="EMBL" id="AP014633">
    <property type="protein sequence ID" value="BAP56232.1"/>
    <property type="molecule type" value="Genomic_DNA"/>
</dbReference>
<dbReference type="GO" id="GO:0016757">
    <property type="term" value="F:glycosyltransferase activity"/>
    <property type="evidence" value="ECO:0007669"/>
    <property type="project" value="UniProtKB-KW"/>
</dbReference>
<dbReference type="SUPFAM" id="SSF53448">
    <property type="entry name" value="Nucleotide-diphospho-sugar transferases"/>
    <property type="match status" value="1"/>
</dbReference>
<dbReference type="InterPro" id="IPR029044">
    <property type="entry name" value="Nucleotide-diphossugar_trans"/>
</dbReference>
<feature type="domain" description="Glycosyltransferase 2-like" evidence="5">
    <location>
        <begin position="28"/>
        <end position="126"/>
    </location>
</feature>
<keyword evidence="2" id="KW-0328">Glycosyltransferase</keyword>
<dbReference type="OrthoDB" id="5123492at2"/>
<gene>
    <name evidence="6" type="ORF">THII_1935</name>
</gene>
<keyword evidence="7" id="KW-1185">Reference proteome</keyword>
<dbReference type="HOGENOM" id="CLU_396230_0_0_6"/>
<comment type="similarity">
    <text evidence="1">Belongs to the glycosyltransferase 2 family.</text>
</comment>
<evidence type="ECO:0000259" key="5">
    <source>
        <dbReference type="Pfam" id="PF00535"/>
    </source>
</evidence>
<dbReference type="Gene3D" id="3.40.50.2000">
    <property type="entry name" value="Glycogen Phosphorylase B"/>
    <property type="match status" value="1"/>
</dbReference>
<dbReference type="Proteomes" id="UP000031623">
    <property type="component" value="Chromosome"/>
</dbReference>
<dbReference type="PANTHER" id="PTHR43179">
    <property type="entry name" value="RHAMNOSYLTRANSFERASE WBBL"/>
    <property type="match status" value="1"/>
</dbReference>